<dbReference type="InterPro" id="IPR009061">
    <property type="entry name" value="DNA-bd_dom_put_sf"/>
</dbReference>
<gene>
    <name evidence="2" type="ORF">GMARGA_LOCUS43227</name>
</gene>
<accession>A0ABN7XHT7</accession>
<evidence type="ECO:0000313" key="3">
    <source>
        <dbReference type="Proteomes" id="UP000789901"/>
    </source>
</evidence>
<comment type="caution">
    <text evidence="2">The sequence shown here is derived from an EMBL/GenBank/DDBJ whole genome shotgun (WGS) entry which is preliminary data.</text>
</comment>
<dbReference type="InterPro" id="IPR000551">
    <property type="entry name" value="MerR-type_HTH_dom"/>
</dbReference>
<protein>
    <submittedName>
        <fullName evidence="2">43655_t:CDS:1</fullName>
    </submittedName>
</protein>
<sequence>KIMSTTKYRRAQEIRKTYEVSSEALKQWNNQEKISSIRTSGGKRLYSVTDVEKIFQEK</sequence>
<evidence type="ECO:0000259" key="1">
    <source>
        <dbReference type="Pfam" id="PF13411"/>
    </source>
</evidence>
<feature type="non-terminal residue" evidence="2">
    <location>
        <position position="1"/>
    </location>
</feature>
<dbReference type="EMBL" id="CAJVQB010137557">
    <property type="protein sequence ID" value="CAG8854406.1"/>
    <property type="molecule type" value="Genomic_DNA"/>
</dbReference>
<keyword evidence="3" id="KW-1185">Reference proteome</keyword>
<evidence type="ECO:0000313" key="2">
    <source>
        <dbReference type="EMBL" id="CAG8854406.1"/>
    </source>
</evidence>
<feature type="domain" description="HTH merR-type" evidence="1">
    <location>
        <begin position="12"/>
        <end position="54"/>
    </location>
</feature>
<feature type="non-terminal residue" evidence="2">
    <location>
        <position position="58"/>
    </location>
</feature>
<dbReference type="Proteomes" id="UP000789901">
    <property type="component" value="Unassembled WGS sequence"/>
</dbReference>
<proteinExistence type="predicted"/>
<reference evidence="2 3" key="1">
    <citation type="submission" date="2021-06" db="EMBL/GenBank/DDBJ databases">
        <authorList>
            <person name="Kallberg Y."/>
            <person name="Tangrot J."/>
            <person name="Rosling A."/>
        </authorList>
    </citation>
    <scope>NUCLEOTIDE SEQUENCE [LARGE SCALE GENOMIC DNA]</scope>
    <source>
        <strain evidence="2 3">120-4 pot B 10/14</strain>
    </source>
</reference>
<name>A0ABN7XHT7_GIGMA</name>
<dbReference type="Pfam" id="PF13411">
    <property type="entry name" value="MerR_1"/>
    <property type="match status" value="1"/>
</dbReference>
<dbReference type="SUPFAM" id="SSF46955">
    <property type="entry name" value="Putative DNA-binding domain"/>
    <property type="match status" value="1"/>
</dbReference>
<dbReference type="Gene3D" id="1.10.1660.10">
    <property type="match status" value="1"/>
</dbReference>
<organism evidence="2 3">
    <name type="scientific">Gigaspora margarita</name>
    <dbReference type="NCBI Taxonomy" id="4874"/>
    <lineage>
        <taxon>Eukaryota</taxon>
        <taxon>Fungi</taxon>
        <taxon>Fungi incertae sedis</taxon>
        <taxon>Mucoromycota</taxon>
        <taxon>Glomeromycotina</taxon>
        <taxon>Glomeromycetes</taxon>
        <taxon>Diversisporales</taxon>
        <taxon>Gigasporaceae</taxon>
        <taxon>Gigaspora</taxon>
    </lineage>
</organism>